<name>A0A6M3XRT4_9ZZZZ</name>
<accession>A0A6M3XRT4</accession>
<proteinExistence type="predicted"/>
<dbReference type="EMBL" id="MT142635">
    <property type="protein sequence ID" value="QJA86454.1"/>
    <property type="molecule type" value="Genomic_DNA"/>
</dbReference>
<organism evidence="2">
    <name type="scientific">viral metagenome</name>
    <dbReference type="NCBI Taxonomy" id="1070528"/>
    <lineage>
        <taxon>unclassified sequences</taxon>
        <taxon>metagenomes</taxon>
        <taxon>organismal metagenomes</taxon>
    </lineage>
</organism>
<dbReference type="EMBL" id="MT144870">
    <property type="protein sequence ID" value="QJI00701.1"/>
    <property type="molecule type" value="Genomic_DNA"/>
</dbReference>
<protein>
    <submittedName>
        <fullName evidence="2">Putative capsid protein</fullName>
    </submittedName>
</protein>
<sequence>MATTPTRSQVHVDAAMSNISIAYRNANYIGPQVFPIVPVQKQSDKYFIFDKADWFRNEAGPRAPGTRGPVVEYSLSTGTYACEEIAAAKIVTDEAVENADNPLRPRQEAVEFATDKVMLNAEATIAGVVFGAGWTSSATPGTTWDDDASDPITDVEVGKETVVGLIGREANTMVIGRNVWTDLKQHPDLLDRIKYTQTGIMTPELLRQLFGVEKLLIGNAIYDSGVESPTTSSYGFLWGKHAWLGYVSPTPGLMTPSAGYLITWKNRVVERYRMDIEKADFVRVIWNYVTKSTAADAGYLFKSCVA</sequence>
<evidence type="ECO:0000313" key="2">
    <source>
        <dbReference type="EMBL" id="QJI00701.1"/>
    </source>
</evidence>
<dbReference type="Gene3D" id="3.90.1690.10">
    <property type="entry name" value="phage-related protein like domain"/>
    <property type="match status" value="1"/>
</dbReference>
<dbReference type="AlphaFoldDB" id="A0A6M3XRT4"/>
<gene>
    <name evidence="1" type="ORF">MM415B02079_0008</name>
    <name evidence="2" type="ORF">TM448B02081_0007</name>
</gene>
<evidence type="ECO:0000313" key="1">
    <source>
        <dbReference type="EMBL" id="QJA86454.1"/>
    </source>
</evidence>
<reference evidence="2" key="1">
    <citation type="submission" date="2020-03" db="EMBL/GenBank/DDBJ databases">
        <title>The deep terrestrial virosphere.</title>
        <authorList>
            <person name="Holmfeldt K."/>
            <person name="Nilsson E."/>
            <person name="Simone D."/>
            <person name="Lopez-Fernandez M."/>
            <person name="Wu X."/>
            <person name="de Brujin I."/>
            <person name="Lundin D."/>
            <person name="Andersson A."/>
            <person name="Bertilsson S."/>
            <person name="Dopson M."/>
        </authorList>
    </citation>
    <scope>NUCLEOTIDE SEQUENCE</scope>
    <source>
        <strain evidence="1">MM415B02079</strain>
        <strain evidence="2">TM448B02081</strain>
    </source>
</reference>
<dbReference type="InterPro" id="IPR053738">
    <property type="entry name" value="Lambda_capsid_assembly"/>
</dbReference>